<feature type="compositionally biased region" description="Polar residues" evidence="1">
    <location>
        <begin position="1"/>
        <end position="30"/>
    </location>
</feature>
<evidence type="ECO:0000313" key="3">
    <source>
        <dbReference type="Proteomes" id="UP000280395"/>
    </source>
</evidence>
<dbReference type="AlphaFoldDB" id="A0A3M5V5I2"/>
<evidence type="ECO:0000313" key="2">
    <source>
        <dbReference type="EMBL" id="RMU52787.1"/>
    </source>
</evidence>
<comment type="caution">
    <text evidence="2">The sequence shown here is derived from an EMBL/GenBank/DDBJ whole genome shotgun (WGS) entry which is preliminary data.</text>
</comment>
<name>A0A3M5V5I2_PSESX</name>
<organism evidence="2 3">
    <name type="scientific">Pseudomonas syringae pv. avii</name>
    <dbReference type="NCBI Taxonomy" id="663959"/>
    <lineage>
        <taxon>Bacteria</taxon>
        <taxon>Pseudomonadati</taxon>
        <taxon>Pseudomonadota</taxon>
        <taxon>Gammaproteobacteria</taxon>
        <taxon>Pseudomonadales</taxon>
        <taxon>Pseudomonadaceae</taxon>
        <taxon>Pseudomonas</taxon>
        <taxon>Pseudomonas syringae</taxon>
    </lineage>
</organism>
<reference evidence="2 3" key="1">
    <citation type="submission" date="2018-08" db="EMBL/GenBank/DDBJ databases">
        <title>Recombination of ecologically and evolutionarily significant loci maintains genetic cohesion in the Pseudomonas syringae species complex.</title>
        <authorList>
            <person name="Dillon M."/>
            <person name="Thakur S."/>
            <person name="Almeida R.N.D."/>
            <person name="Weir B.S."/>
            <person name="Guttman D.S."/>
        </authorList>
    </citation>
    <scope>NUCLEOTIDE SEQUENCE [LARGE SCALE GENOMIC DNA]</scope>
    <source>
        <strain evidence="2 3">ICMP 14479</strain>
    </source>
</reference>
<protein>
    <submittedName>
        <fullName evidence="2">Uncharacterized protein</fullName>
    </submittedName>
</protein>
<feature type="region of interest" description="Disordered" evidence="1">
    <location>
        <begin position="1"/>
        <end position="32"/>
    </location>
</feature>
<dbReference type="EMBL" id="RBUA01000955">
    <property type="protein sequence ID" value="RMU52787.1"/>
    <property type="molecule type" value="Genomic_DNA"/>
</dbReference>
<gene>
    <name evidence="2" type="ORF">ALP29_05213</name>
</gene>
<dbReference type="Proteomes" id="UP000280395">
    <property type="component" value="Unassembled WGS sequence"/>
</dbReference>
<sequence length="360" mass="40905">MSLNEFRNPTRSQHYVSQAEQRLNSCSADPQSKKADTYRFSIVDRKDPVVRSDGKSQIGRTLEFPDLFTLVRVGDKDRLNFEHLFGRYERRHPEQVAGLLKMINDVRSRAVTRETIDLTKVEGFDFAKFLGNVKFIYTYKTMNWLRNPHKIKEVLKNFSPFLDHSLDKPGALALYLALTDKNSSEEAYICNTYGISSDEYKQWIRLLLLFLYTEDGESPSLDGFVEEFFIAKEFSTTVFVSVFDELCALLTDTGVVKDSTAHGPATYMNVSKNCVITIQHTFVEGEFLDKLMGERAGDLRLREQLKAKIATTVNGVLSVNDYGILQGYNQICVKAAAVEVFCATPDIHGVKVLKIEKAEK</sequence>
<evidence type="ECO:0000256" key="1">
    <source>
        <dbReference type="SAM" id="MobiDB-lite"/>
    </source>
</evidence>
<dbReference type="RefSeq" id="WP_122300931.1">
    <property type="nucleotide sequence ID" value="NZ_RBUA01000955.1"/>
</dbReference>
<accession>A0A3M5V5I2</accession>
<proteinExistence type="predicted"/>